<evidence type="ECO:0000313" key="2">
    <source>
        <dbReference type="EMBL" id="SFB83393.1"/>
    </source>
</evidence>
<dbReference type="Pfam" id="PF09356">
    <property type="entry name" value="Phage_BR0599"/>
    <property type="match status" value="1"/>
</dbReference>
<dbReference type="STRING" id="441112.SAMN04488094_101693"/>
<keyword evidence="3" id="KW-1185">Reference proteome</keyword>
<name>A0A1I1EEP2_9RHOB</name>
<organism evidence="2 3">
    <name type="scientific">Tropicimonas isoalkanivorans</name>
    <dbReference type="NCBI Taxonomy" id="441112"/>
    <lineage>
        <taxon>Bacteria</taxon>
        <taxon>Pseudomonadati</taxon>
        <taxon>Pseudomonadota</taxon>
        <taxon>Alphaproteobacteria</taxon>
        <taxon>Rhodobacterales</taxon>
        <taxon>Roseobacteraceae</taxon>
        <taxon>Tropicimonas</taxon>
    </lineage>
</organism>
<sequence>MAKLSVKGQALIAHLRDGASTVCRCWRVVRRDGKVLGFTDHDGDLEFDGTAFSAATGFTAAAVEQTTGLAVNNTEAVGALRAGAITEEDISAGRYDGAVVTCWVVNWADPEQRMVQFNGSLGEVTRCGEAFSAELRGATEALNQPQGRVYQSMCSAVLCDGDCRFDPEMLGYSMEAPVLSVDGGVKLIVADGGQEEGWFSRGRLEVLDGAARGLIAIIKRDCRLGASREIELWQEIRPTLDVGDSVRLVAGCDKRAATCRDKFNNFDNFRGFPHIPGEDWLTAYPKQGDDNDGGSLNG</sequence>
<dbReference type="AlphaFoldDB" id="A0A1I1EEP2"/>
<accession>A0A1I1EEP2</accession>
<evidence type="ECO:0000313" key="3">
    <source>
        <dbReference type="Proteomes" id="UP000198728"/>
    </source>
</evidence>
<dbReference type="NCBIfam" id="TIGR02218">
    <property type="entry name" value="phg_TIGR02218"/>
    <property type="match status" value="1"/>
</dbReference>
<gene>
    <name evidence="2" type="ORF">SAMN04488094_101693</name>
</gene>
<proteinExistence type="predicted"/>
<dbReference type="OrthoDB" id="1633386at2"/>
<dbReference type="Proteomes" id="UP000198728">
    <property type="component" value="Unassembled WGS sequence"/>
</dbReference>
<dbReference type="EMBL" id="FOLG01000001">
    <property type="protein sequence ID" value="SFB83393.1"/>
    <property type="molecule type" value="Genomic_DNA"/>
</dbReference>
<evidence type="ECO:0000259" key="1">
    <source>
        <dbReference type="Pfam" id="PF09356"/>
    </source>
</evidence>
<protein>
    <recommendedName>
        <fullName evidence="1">Bacteriophage phiJL001 Gp84 C-terminal domain-containing protein</fullName>
    </recommendedName>
</protein>
<reference evidence="2 3" key="1">
    <citation type="submission" date="2016-10" db="EMBL/GenBank/DDBJ databases">
        <authorList>
            <person name="de Groot N.N."/>
        </authorList>
    </citation>
    <scope>NUCLEOTIDE SEQUENCE [LARGE SCALE GENOMIC DNA]</scope>
    <source>
        <strain evidence="2 3">DSM 19548</strain>
    </source>
</reference>
<dbReference type="RefSeq" id="WP_093359240.1">
    <property type="nucleotide sequence ID" value="NZ_FOLG01000001.1"/>
</dbReference>
<dbReference type="InterPro" id="IPR011928">
    <property type="entry name" value="Phage_phiJL001_Gp84"/>
</dbReference>
<dbReference type="InterPro" id="IPR018964">
    <property type="entry name" value="Phage_phiJL001_Gp84_C"/>
</dbReference>
<dbReference type="Pfam" id="PF09931">
    <property type="entry name" value="Phage_phiJL001_Gp84_N"/>
    <property type="match status" value="1"/>
</dbReference>
<feature type="domain" description="Bacteriophage phiJL001 Gp84 C-terminal" evidence="1">
    <location>
        <begin position="197"/>
        <end position="279"/>
    </location>
</feature>